<dbReference type="EMBL" id="HG315671">
    <property type="protein sequence ID" value="CDF80283.1"/>
    <property type="molecule type" value="Genomic_DNA"/>
</dbReference>
<evidence type="ECO:0000313" key="1">
    <source>
        <dbReference type="EMBL" id="CDF80283.1"/>
    </source>
</evidence>
<keyword evidence="2" id="KW-1185">Reference proteome</keyword>
<dbReference type="Pfam" id="PF06067">
    <property type="entry name" value="DUF932"/>
    <property type="match status" value="1"/>
</dbReference>
<reference evidence="1 2" key="1">
    <citation type="journal article" date="2013" name="Appl. Environ. Microbiol.">
        <title>The genome of the alga-associated marine flavobacterium Formosa agariphila KMM 3901T reveals a broad potential for degradation of algal polysaccharides.</title>
        <authorList>
            <person name="Mann A.J."/>
            <person name="Hahnke R.L."/>
            <person name="Huang S."/>
            <person name="Werner J."/>
            <person name="Xing P."/>
            <person name="Barbeyron T."/>
            <person name="Huettel B."/>
            <person name="Stueber K."/>
            <person name="Reinhardt R."/>
            <person name="Harder J."/>
            <person name="Gloeckner F.O."/>
            <person name="Amann R.I."/>
            <person name="Teeling H."/>
        </authorList>
    </citation>
    <scope>NUCLEOTIDE SEQUENCE [LARGE SCALE GENOMIC DNA]</scope>
    <source>
        <strain evidence="2">DSM 15362 / KCTC 12365 / LMG 23005 / KMM 3901</strain>
    </source>
</reference>
<dbReference type="AlphaFoldDB" id="T2KP89"/>
<gene>
    <name evidence="1" type="ORF">BN863_25710</name>
</gene>
<protein>
    <recommendedName>
        <fullName evidence="3">DUF932 domain-containing protein</fullName>
    </recommendedName>
</protein>
<accession>T2KP89</accession>
<name>T2KP89_FORAG</name>
<dbReference type="PATRIC" id="fig|1347342.6.peg.2586"/>
<dbReference type="HOGENOM" id="CLU_1000466_0_0_10"/>
<evidence type="ECO:0008006" key="3">
    <source>
        <dbReference type="Google" id="ProtNLM"/>
    </source>
</evidence>
<dbReference type="RefSeq" id="WP_038533605.1">
    <property type="nucleotide sequence ID" value="NZ_HG315671.1"/>
</dbReference>
<organism evidence="1 2">
    <name type="scientific">Formosa agariphila (strain DSM 15362 / KCTC 12365 / LMG 23005 / KMM 3901 / M-2Alg 35-1)</name>
    <dbReference type="NCBI Taxonomy" id="1347342"/>
    <lineage>
        <taxon>Bacteria</taxon>
        <taxon>Pseudomonadati</taxon>
        <taxon>Bacteroidota</taxon>
        <taxon>Flavobacteriia</taxon>
        <taxon>Flavobacteriales</taxon>
        <taxon>Flavobacteriaceae</taxon>
        <taxon>Formosa</taxon>
    </lineage>
</organism>
<dbReference type="eggNOG" id="ENOG502Z863">
    <property type="taxonomic scope" value="Bacteria"/>
</dbReference>
<dbReference type="InterPro" id="IPR026325">
    <property type="entry name" value="DUF932"/>
</dbReference>
<evidence type="ECO:0000313" key="2">
    <source>
        <dbReference type="Proteomes" id="UP000016160"/>
    </source>
</evidence>
<proteinExistence type="predicted"/>
<dbReference type="OrthoDB" id="1408335at2"/>
<sequence>MYLKNLQQDDIFVPSEMTALESLIQMPSRRGLENVIISNGKVVNVVSNSYGHIPNELFFKKAETMLEDADLKFHKRSINRNDRSFITDFIIEDTNQFKVKNDDDLILPMLRFKNSYDGSEKTSGHFGFYRKVCSNGLHVSQAEIAFSIKHNRNNTELIMPRLNRLFEKFLDNEFYTIIHKFNSMKDIKIIDTEAFVKSVLERDKLFRYECSDKNDNPSKKSREVIEVLNYEAMLLNEEPNLWLGYNAFNAVLHRTLKKSFSQQEKWDKTLFNTIYEMSL</sequence>
<dbReference type="Proteomes" id="UP000016160">
    <property type="component" value="Chromosome"/>
</dbReference>